<evidence type="ECO:0000256" key="6">
    <source>
        <dbReference type="ARBA" id="ARBA00022827"/>
    </source>
</evidence>
<accession>A0AAE0JSD4</accession>
<dbReference type="GO" id="GO:0016705">
    <property type="term" value="F:oxidoreductase activity, acting on paired donors, with incorporation or reduction of molecular oxygen"/>
    <property type="evidence" value="ECO:0007669"/>
    <property type="project" value="InterPro"/>
</dbReference>
<keyword evidence="7" id="KW-0521">NADP</keyword>
<dbReference type="InterPro" id="IPR036396">
    <property type="entry name" value="Cyt_P450_sf"/>
</dbReference>
<reference evidence="10" key="1">
    <citation type="journal article" date="2023" name="Mol. Phylogenet. Evol.">
        <title>Genome-scale phylogeny and comparative genomics of the fungal order Sordariales.</title>
        <authorList>
            <person name="Hensen N."/>
            <person name="Bonometti L."/>
            <person name="Westerberg I."/>
            <person name="Brannstrom I.O."/>
            <person name="Guillou S."/>
            <person name="Cros-Aarteil S."/>
            <person name="Calhoun S."/>
            <person name="Haridas S."/>
            <person name="Kuo A."/>
            <person name="Mondo S."/>
            <person name="Pangilinan J."/>
            <person name="Riley R."/>
            <person name="LaButti K."/>
            <person name="Andreopoulos B."/>
            <person name="Lipzen A."/>
            <person name="Chen C."/>
            <person name="Yan M."/>
            <person name="Daum C."/>
            <person name="Ng V."/>
            <person name="Clum A."/>
            <person name="Steindorff A."/>
            <person name="Ohm R.A."/>
            <person name="Martin F."/>
            <person name="Silar P."/>
            <person name="Natvig D.O."/>
            <person name="Lalanne C."/>
            <person name="Gautier V."/>
            <person name="Ament-Velasquez S.L."/>
            <person name="Kruys A."/>
            <person name="Hutchinson M.I."/>
            <person name="Powell A.J."/>
            <person name="Barry K."/>
            <person name="Miller A.N."/>
            <person name="Grigoriev I.V."/>
            <person name="Debuchy R."/>
            <person name="Gladieux P."/>
            <person name="Hiltunen Thoren M."/>
            <person name="Johannesson H."/>
        </authorList>
    </citation>
    <scope>NUCLEOTIDE SEQUENCE</scope>
    <source>
        <strain evidence="10">CBS 958.72</strain>
    </source>
</reference>
<protein>
    <submittedName>
        <fullName evidence="10">Bifunctional P-450:NADPH-P450 reductase</fullName>
    </submittedName>
</protein>
<comment type="caution">
    <text evidence="10">The sequence shown here is derived from an EMBL/GenBank/DDBJ whole genome shotgun (WGS) entry which is preliminary data.</text>
</comment>
<proteinExistence type="inferred from homology"/>
<dbReference type="Gene3D" id="2.40.30.10">
    <property type="entry name" value="Translation factors"/>
    <property type="match status" value="1"/>
</dbReference>
<evidence type="ECO:0000256" key="4">
    <source>
        <dbReference type="ARBA" id="ARBA00010018"/>
    </source>
</evidence>
<dbReference type="InterPro" id="IPR003097">
    <property type="entry name" value="CysJ-like_FAD-binding"/>
</dbReference>
<dbReference type="InterPro" id="IPR029039">
    <property type="entry name" value="Flavoprotein-like_sf"/>
</dbReference>
<dbReference type="GO" id="GO:0010181">
    <property type="term" value="F:FMN binding"/>
    <property type="evidence" value="ECO:0007669"/>
    <property type="project" value="InterPro"/>
</dbReference>
<dbReference type="PANTHER" id="PTHR19384">
    <property type="entry name" value="NITRIC OXIDE SYNTHASE-RELATED"/>
    <property type="match status" value="1"/>
</dbReference>
<dbReference type="GO" id="GO:0003958">
    <property type="term" value="F:NADPH-hemoprotein reductase activity"/>
    <property type="evidence" value="ECO:0007669"/>
    <property type="project" value="TreeGrafter"/>
</dbReference>
<dbReference type="InterPro" id="IPR008254">
    <property type="entry name" value="Flavodoxin/NO_synth"/>
</dbReference>
<feature type="domain" description="FAD-binding FR-type" evidence="9">
    <location>
        <begin position="381"/>
        <end position="601"/>
    </location>
</feature>
<dbReference type="PRINTS" id="PR00371">
    <property type="entry name" value="FPNCR"/>
</dbReference>
<dbReference type="CDD" id="cd06206">
    <property type="entry name" value="bifunctional_CYPOR"/>
    <property type="match status" value="1"/>
</dbReference>
<comment type="cofactor">
    <cofactor evidence="2">
        <name>heme</name>
        <dbReference type="ChEBI" id="CHEBI:30413"/>
    </cofactor>
</comment>
<name>A0AAE0JSD4_9PEZI</name>
<evidence type="ECO:0000313" key="11">
    <source>
        <dbReference type="Proteomes" id="UP001287356"/>
    </source>
</evidence>
<keyword evidence="5" id="KW-0285">Flavoprotein</keyword>
<evidence type="ECO:0000256" key="8">
    <source>
        <dbReference type="ARBA" id="ARBA00023002"/>
    </source>
</evidence>
<dbReference type="Pfam" id="PF00175">
    <property type="entry name" value="NAD_binding_1"/>
    <property type="match status" value="1"/>
</dbReference>
<evidence type="ECO:0000256" key="5">
    <source>
        <dbReference type="ARBA" id="ARBA00022630"/>
    </source>
</evidence>
<dbReference type="EMBL" id="JAULSN010000015">
    <property type="protein sequence ID" value="KAK3358533.1"/>
    <property type="molecule type" value="Genomic_DNA"/>
</dbReference>
<evidence type="ECO:0000256" key="3">
    <source>
        <dbReference type="ARBA" id="ARBA00001974"/>
    </source>
</evidence>
<reference evidence="10" key="2">
    <citation type="submission" date="2023-06" db="EMBL/GenBank/DDBJ databases">
        <authorList>
            <consortium name="Lawrence Berkeley National Laboratory"/>
            <person name="Haridas S."/>
            <person name="Hensen N."/>
            <person name="Bonometti L."/>
            <person name="Westerberg I."/>
            <person name="Brannstrom I.O."/>
            <person name="Guillou S."/>
            <person name="Cros-Aarteil S."/>
            <person name="Calhoun S."/>
            <person name="Kuo A."/>
            <person name="Mondo S."/>
            <person name="Pangilinan J."/>
            <person name="Riley R."/>
            <person name="Labutti K."/>
            <person name="Andreopoulos B."/>
            <person name="Lipzen A."/>
            <person name="Chen C."/>
            <person name="Yanf M."/>
            <person name="Daum C."/>
            <person name="Ng V."/>
            <person name="Clum A."/>
            <person name="Steindorff A."/>
            <person name="Ohm R."/>
            <person name="Martin F."/>
            <person name="Silar P."/>
            <person name="Natvig D."/>
            <person name="Lalanne C."/>
            <person name="Gautier V."/>
            <person name="Ament-Velasquez S.L."/>
            <person name="Kruys A."/>
            <person name="Hutchinson M.I."/>
            <person name="Powell A.J."/>
            <person name="Barry K."/>
            <person name="Miller A.N."/>
            <person name="Grigoriev I.V."/>
            <person name="Debuchy R."/>
            <person name="Gladieux P."/>
            <person name="Thoren M.H."/>
            <person name="Johannesson H."/>
        </authorList>
    </citation>
    <scope>NUCLEOTIDE SEQUENCE</scope>
    <source>
        <strain evidence="10">CBS 958.72</strain>
    </source>
</reference>
<dbReference type="PROSITE" id="PS51384">
    <property type="entry name" value="FAD_FR"/>
    <property type="match status" value="1"/>
</dbReference>
<dbReference type="SUPFAM" id="SSF63380">
    <property type="entry name" value="Riboflavin synthase domain-like"/>
    <property type="match status" value="1"/>
</dbReference>
<evidence type="ECO:0000256" key="2">
    <source>
        <dbReference type="ARBA" id="ARBA00001971"/>
    </source>
</evidence>
<evidence type="ECO:0000313" key="10">
    <source>
        <dbReference type="EMBL" id="KAK3358533.1"/>
    </source>
</evidence>
<dbReference type="Pfam" id="PF00667">
    <property type="entry name" value="FAD_binding_1"/>
    <property type="match status" value="1"/>
</dbReference>
<dbReference type="GO" id="GO:0005829">
    <property type="term" value="C:cytosol"/>
    <property type="evidence" value="ECO:0007669"/>
    <property type="project" value="TreeGrafter"/>
</dbReference>
<dbReference type="AlphaFoldDB" id="A0AAE0JSD4"/>
<keyword evidence="6" id="KW-0274">FAD</keyword>
<dbReference type="Gene3D" id="3.40.50.80">
    <property type="entry name" value="Nucleotide-binding domain of ferredoxin-NADP reductase (FNR) module"/>
    <property type="match status" value="1"/>
</dbReference>
<dbReference type="InterPro" id="IPR001433">
    <property type="entry name" value="OxRdtase_FAD/NAD-bd"/>
</dbReference>
<dbReference type="Pfam" id="PF00258">
    <property type="entry name" value="Flavodoxin_1"/>
    <property type="match status" value="1"/>
</dbReference>
<gene>
    <name evidence="10" type="ORF">B0T24DRAFT_685356</name>
</gene>
<dbReference type="InterPro" id="IPR001128">
    <property type="entry name" value="Cyt_P450"/>
</dbReference>
<comment type="cofactor">
    <cofactor evidence="1">
        <name>FMN</name>
        <dbReference type="ChEBI" id="CHEBI:58210"/>
    </cofactor>
</comment>
<dbReference type="Gene3D" id="1.10.630.10">
    <property type="entry name" value="Cytochrome P450"/>
    <property type="match status" value="1"/>
</dbReference>
<dbReference type="Gene3D" id="1.20.990.10">
    <property type="entry name" value="NADPH-cytochrome p450 Reductase, Chain A, domain 3"/>
    <property type="match status" value="1"/>
</dbReference>
<dbReference type="SUPFAM" id="SSF52343">
    <property type="entry name" value="Ferredoxin reductase-like, C-terminal NADP-linked domain"/>
    <property type="match status" value="1"/>
</dbReference>
<dbReference type="Proteomes" id="UP001287356">
    <property type="component" value="Unassembled WGS sequence"/>
</dbReference>
<keyword evidence="8" id="KW-0560">Oxidoreductase</keyword>
<dbReference type="InterPro" id="IPR039261">
    <property type="entry name" value="FNR_nucleotide-bd"/>
</dbReference>
<dbReference type="GO" id="GO:0004497">
    <property type="term" value="F:monooxygenase activity"/>
    <property type="evidence" value="ECO:0007669"/>
    <property type="project" value="InterPro"/>
</dbReference>
<evidence type="ECO:0000259" key="9">
    <source>
        <dbReference type="PROSITE" id="PS51384"/>
    </source>
</evidence>
<dbReference type="PANTHER" id="PTHR19384:SF127">
    <property type="entry name" value="BIFUNCTIONAL CYTOCHROME P450_NADPH--P450 REDUCTASE"/>
    <property type="match status" value="1"/>
</dbReference>
<organism evidence="10 11">
    <name type="scientific">Lasiosphaeria ovina</name>
    <dbReference type="NCBI Taxonomy" id="92902"/>
    <lineage>
        <taxon>Eukaryota</taxon>
        <taxon>Fungi</taxon>
        <taxon>Dikarya</taxon>
        <taxon>Ascomycota</taxon>
        <taxon>Pezizomycotina</taxon>
        <taxon>Sordariomycetes</taxon>
        <taxon>Sordariomycetidae</taxon>
        <taxon>Sordariales</taxon>
        <taxon>Lasiosphaeriaceae</taxon>
        <taxon>Lasiosphaeria</taxon>
    </lineage>
</organism>
<dbReference type="SUPFAM" id="SSF48264">
    <property type="entry name" value="Cytochrome P450"/>
    <property type="match status" value="1"/>
</dbReference>
<dbReference type="InterPro" id="IPR001709">
    <property type="entry name" value="Flavoprot_Pyr_Nucl_cyt_Rdtase"/>
</dbReference>
<comment type="cofactor">
    <cofactor evidence="3">
        <name>FAD</name>
        <dbReference type="ChEBI" id="CHEBI:57692"/>
    </cofactor>
</comment>
<dbReference type="Pfam" id="PF00067">
    <property type="entry name" value="p450"/>
    <property type="match status" value="1"/>
</dbReference>
<dbReference type="InterPro" id="IPR017938">
    <property type="entry name" value="Riboflavin_synthase-like_b-brl"/>
</dbReference>
<dbReference type="InterPro" id="IPR017927">
    <property type="entry name" value="FAD-bd_FR_type"/>
</dbReference>
<dbReference type="GO" id="GO:0050660">
    <property type="term" value="F:flavin adenine dinucleotide binding"/>
    <property type="evidence" value="ECO:0007669"/>
    <property type="project" value="TreeGrafter"/>
</dbReference>
<dbReference type="GO" id="GO:0020037">
    <property type="term" value="F:heme binding"/>
    <property type="evidence" value="ECO:0007669"/>
    <property type="project" value="InterPro"/>
</dbReference>
<keyword evidence="11" id="KW-1185">Reference proteome</keyword>
<comment type="similarity">
    <text evidence="4">In the N-terminal section; belongs to the cytochrome P450 family.</text>
</comment>
<sequence length="780" mass="86760">MAGDNFTRLTLDTLALCSMNFRFNSYYHDNLYPFINATNDFLVESGNRFPRPAIANHVILRQATNRFWSDIQTMRETAQAVVRSRKEDAGSARKDLLSAMLDGVDPKTGGKLSDDSIIDNLITFLIAGHETTSGMLSFAFYQLIKHPGAYRRAQKEVDDLVGTGPIRAEHMNKLPYLSAVLRETLRLSPTIPIIALRARKDDVIGGKYAISKDQIVLAFLAKTHLDPRVFGETASEFDPERMLDANFERRNKEFPDNWNAALFCGWLTSLEGSELDGLSYAVYGCGHHDWTQTFHRVPKLVDTTIRARGGSRICDLGLSDAAQGEMFADFEQWEYDVFWPAMKVKYGAAETAHGEATHGEGQLASALSVHFSAPRSSTLRQDVREAAVVSAKTLTGPRGSPKRHLEIQMPDGMAYQAGDYLAVLPVNPKESIDRALRRFQLARDAYITIKANRQTTLPTNSSVPVYDLLGYYVELAQPATKRGILALHEAAKDDAAKQQLQALAGPLYTSEAATKRVSILDLLHRFPSVDLPFSSFLALLPPMRGRQYSISSSPLWDAQRTTLTYWNRQHVGVASSYLASLAPGDKMRVSVRLSYAAFHLPSDVDKTPIVCICAGTGIAPFRGFMQERAAQMAAGRNLAPALLFFGCRGPSSDDLYRDELDKWQAMGAVEVRRAYSRVNFGDGNGSVVGEACRCRYVDDRLWHDRADLMELWDRGAKVFVCGSRGIGERVKKVFVKMLSLERQDHIPGDAGPGPGSSQEQRALKLFESIRNQRYATDVFD</sequence>
<dbReference type="InterPro" id="IPR023173">
    <property type="entry name" value="NADPH_Cyt_P450_Rdtase_alpha"/>
</dbReference>
<evidence type="ECO:0000256" key="1">
    <source>
        <dbReference type="ARBA" id="ARBA00001917"/>
    </source>
</evidence>
<evidence type="ECO:0000256" key="7">
    <source>
        <dbReference type="ARBA" id="ARBA00022857"/>
    </source>
</evidence>
<dbReference type="SUPFAM" id="SSF52218">
    <property type="entry name" value="Flavoproteins"/>
    <property type="match status" value="1"/>
</dbReference>
<dbReference type="GO" id="GO:0005506">
    <property type="term" value="F:iron ion binding"/>
    <property type="evidence" value="ECO:0007669"/>
    <property type="project" value="InterPro"/>
</dbReference>